<feature type="domain" description="KASH5-like coiled-coil" evidence="4">
    <location>
        <begin position="477"/>
        <end position="585"/>
    </location>
</feature>
<feature type="domain" description="Protein KASH5 EF-hand-like" evidence="3">
    <location>
        <begin position="371"/>
        <end position="424"/>
    </location>
</feature>
<proteinExistence type="predicted"/>
<keyword evidence="1" id="KW-0175">Coiled coil</keyword>
<evidence type="ECO:0000259" key="3">
    <source>
        <dbReference type="Pfam" id="PF14658"/>
    </source>
</evidence>
<feature type="region of interest" description="Disordered" evidence="2">
    <location>
        <begin position="25"/>
        <end position="48"/>
    </location>
</feature>
<dbReference type="Proteomes" id="UP001591681">
    <property type="component" value="Unassembled WGS sequence"/>
</dbReference>
<evidence type="ECO:0000259" key="4">
    <source>
        <dbReference type="Pfam" id="PF14662"/>
    </source>
</evidence>
<dbReference type="EMBL" id="JBHFQA010000002">
    <property type="protein sequence ID" value="KAL2103070.1"/>
    <property type="molecule type" value="Genomic_DNA"/>
</dbReference>
<name>A0ABD1KV84_9TELE</name>
<dbReference type="InterPro" id="IPR028170">
    <property type="entry name" value="KASH5"/>
</dbReference>
<comment type="caution">
    <text evidence="5">The sequence shown here is derived from an EMBL/GenBank/DDBJ whole genome shotgun (WGS) entry which is preliminary data.</text>
</comment>
<dbReference type="InterPro" id="IPR028168">
    <property type="entry name" value="KASH5_CC"/>
</dbReference>
<reference evidence="5 6" key="1">
    <citation type="submission" date="2024-09" db="EMBL/GenBank/DDBJ databases">
        <title>A chromosome-level genome assembly of Gray's grenadier anchovy, Coilia grayii.</title>
        <authorList>
            <person name="Fu Z."/>
        </authorList>
    </citation>
    <scope>NUCLEOTIDE SEQUENCE [LARGE SCALE GENOMIC DNA]</scope>
    <source>
        <strain evidence="5">G4</strain>
        <tissue evidence="5">Muscle</tissue>
    </source>
</reference>
<protein>
    <submittedName>
        <fullName evidence="5">Uncharacterized protein</fullName>
    </submittedName>
</protein>
<dbReference type="PANTHER" id="PTHR47300">
    <property type="entry name" value="PROTEIN KASH5"/>
    <property type="match status" value="1"/>
</dbReference>
<gene>
    <name evidence="5" type="ORF">ACEWY4_002238</name>
</gene>
<evidence type="ECO:0000313" key="6">
    <source>
        <dbReference type="Proteomes" id="UP001591681"/>
    </source>
</evidence>
<organism evidence="5 6">
    <name type="scientific">Coilia grayii</name>
    <name type="common">Gray's grenadier anchovy</name>
    <dbReference type="NCBI Taxonomy" id="363190"/>
    <lineage>
        <taxon>Eukaryota</taxon>
        <taxon>Metazoa</taxon>
        <taxon>Chordata</taxon>
        <taxon>Craniata</taxon>
        <taxon>Vertebrata</taxon>
        <taxon>Euteleostomi</taxon>
        <taxon>Actinopterygii</taxon>
        <taxon>Neopterygii</taxon>
        <taxon>Teleostei</taxon>
        <taxon>Clupei</taxon>
        <taxon>Clupeiformes</taxon>
        <taxon>Clupeoidei</taxon>
        <taxon>Engraulidae</taxon>
        <taxon>Coilinae</taxon>
        <taxon>Coilia</taxon>
    </lineage>
</organism>
<feature type="coiled-coil region" evidence="1">
    <location>
        <begin position="485"/>
        <end position="533"/>
    </location>
</feature>
<dbReference type="Pfam" id="PF14658">
    <property type="entry name" value="EF-hand_9"/>
    <property type="match status" value="1"/>
</dbReference>
<feature type="region of interest" description="Disordered" evidence="2">
    <location>
        <begin position="547"/>
        <end position="574"/>
    </location>
</feature>
<feature type="region of interest" description="Disordered" evidence="2">
    <location>
        <begin position="99"/>
        <end position="129"/>
    </location>
</feature>
<dbReference type="PANTHER" id="PTHR47300:SF1">
    <property type="entry name" value="PROTEIN KASH5"/>
    <property type="match status" value="1"/>
</dbReference>
<feature type="region of interest" description="Disordered" evidence="2">
    <location>
        <begin position="146"/>
        <end position="211"/>
    </location>
</feature>
<sequence>MDLALSQRRHNPVDSICRKLKTIQRRDQEADTSPFHIPRFQSSSYDSPQPGLRCNLEAILKKRAMRSDHPDTPAVFTSVGSLSTSSASSSLAAAAVSGMVTPTGSPGRPQGRRLTLGASGASPLVTPRPANATYTITSTVLERRSSFGTGQKRGGGWQRTCSTPATTPSETDGYFTFGRDTPYGQPETGEATTRAGGEGEGEKKERRRSPAHSLMSYNLNFCSSDTSTLLDADLAYPALVVKRLSLGGEGTLTSSERRKETMAEVSLICEEDLLDTIFHACDTQRRGKVYVSAHLAVCWPGKVYVSAHLAVCWPGKVYVSAHLAVCWPGKVYVSAHLAVCWPGKVYVSAHLAVCWPGKVYVSAHLAVCWPGKVYVSRIVDYLRHTTSRSSEDSGLEELCNMLDPERKDISIDLDTYHAVMKEWIEDCRNHEDDTAENITQESVKALDSLAARRSALLNMTSGSLEAIGGETSRNDLETSDLIYCVADLQCTNQKLQEEMRKLKQAMEMMDDANQRLVEENEDLKAQAKAGQQLLQKEKMLKEEVEEMKLTLSSSEEGRARASAQTKQMERENQSLISKITALQEEV</sequence>
<evidence type="ECO:0000313" key="5">
    <source>
        <dbReference type="EMBL" id="KAL2103070.1"/>
    </source>
</evidence>
<keyword evidence="6" id="KW-1185">Reference proteome</keyword>
<evidence type="ECO:0000256" key="2">
    <source>
        <dbReference type="SAM" id="MobiDB-lite"/>
    </source>
</evidence>
<dbReference type="AlphaFoldDB" id="A0ABD1KV84"/>
<dbReference type="InterPro" id="IPR039508">
    <property type="entry name" value="KASH5_EF-hand-like_dom"/>
</dbReference>
<dbReference type="Pfam" id="PF14662">
    <property type="entry name" value="KASH_CCD"/>
    <property type="match status" value="1"/>
</dbReference>
<evidence type="ECO:0000256" key="1">
    <source>
        <dbReference type="SAM" id="Coils"/>
    </source>
</evidence>
<accession>A0ABD1KV84</accession>
<feature type="compositionally biased region" description="Polar residues" evidence="2">
    <location>
        <begin position="159"/>
        <end position="170"/>
    </location>
</feature>